<dbReference type="GO" id="GO:0006002">
    <property type="term" value="P:fructose 6-phosphate metabolic process"/>
    <property type="evidence" value="ECO:0007669"/>
    <property type="project" value="TreeGrafter"/>
</dbReference>
<evidence type="ECO:0000256" key="9">
    <source>
        <dbReference type="SAM" id="MobiDB-lite"/>
    </source>
</evidence>
<sequence>MNARIEPGEQAPPVGVANDDCGERDNDDFAAVERAVQPTLSSFLAAHLAPRRSQAPGVVHAADAAGLCAVIDEIAQAVKIIAARIGRGAISGQQAVHAAHARSNHTAPDTGAHDVLAVMYERGSEVAGMVSAGVESVRTTSAGRYVLFADPLDGTANAGSNDALGTVFSLRLAGAASAAGGCAITGTKQLAAGYALFGPLTMMVITIGRGTHGFTLCRERDEFVLTHQALRIPEQGAVLAINGGNERFWEPPVQRYMRECRDGSGGVRQRDFDTRWSASLAADTHRTLMSGGLCLFPRESRRTPRAARAPLLYQAQSLAWLVEQAGGLASTGRARILDVQGDMQASTPMFFGTQREVERIERYHREHERGEDAPFTSPLFNERSLFRPEARV</sequence>
<evidence type="ECO:0000256" key="1">
    <source>
        <dbReference type="ARBA" id="ARBA00001273"/>
    </source>
</evidence>
<evidence type="ECO:0000259" key="11">
    <source>
        <dbReference type="Pfam" id="PF18913"/>
    </source>
</evidence>
<evidence type="ECO:0000256" key="8">
    <source>
        <dbReference type="RuleBase" id="RU000508"/>
    </source>
</evidence>
<dbReference type="InterPro" id="IPR000146">
    <property type="entry name" value="FBPase_class-1"/>
</dbReference>
<keyword evidence="3 7" id="KW-0963">Cytoplasm</keyword>
<dbReference type="EMBL" id="FNYE01000010">
    <property type="protein sequence ID" value="SEJ38790.1"/>
    <property type="molecule type" value="Genomic_DNA"/>
</dbReference>
<feature type="domain" description="Fructose-1-6-bisphosphatase class I N-terminal" evidence="10">
    <location>
        <begin position="66"/>
        <end position="227"/>
    </location>
</feature>
<dbReference type="PANTHER" id="PTHR11556">
    <property type="entry name" value="FRUCTOSE-1,6-BISPHOSPHATASE-RELATED"/>
    <property type="match status" value="1"/>
</dbReference>
<dbReference type="GO" id="GO:0042132">
    <property type="term" value="F:fructose 1,6-bisphosphate 1-phosphatase activity"/>
    <property type="evidence" value="ECO:0007669"/>
    <property type="project" value="UniProtKB-UniRule"/>
</dbReference>
<evidence type="ECO:0000256" key="3">
    <source>
        <dbReference type="ARBA" id="ARBA00022490"/>
    </source>
</evidence>
<dbReference type="STRING" id="667676.SAMN05192539_101061"/>
<keyword evidence="5 7" id="KW-0119">Carbohydrate metabolism</keyword>
<evidence type="ECO:0000313" key="12">
    <source>
        <dbReference type="EMBL" id="SEJ38790.1"/>
    </source>
</evidence>
<protein>
    <recommendedName>
        <fullName evidence="7">Fructose-1,6-bisphosphatase class 1</fullName>
        <shortName evidence="7">FBPase class 1</shortName>
        <ecNumber evidence="7">3.1.3.11</ecNumber>
    </recommendedName>
    <alternativeName>
        <fullName evidence="7">D-fructose-1,6-bisphosphate 1-phosphohydrolase class 1</fullName>
    </alternativeName>
</protein>
<accession>A0A1H6YNF7</accession>
<dbReference type="Gene3D" id="3.30.540.10">
    <property type="entry name" value="Fructose-1,6-Bisphosphatase, subunit A, domain 1"/>
    <property type="match status" value="1"/>
</dbReference>
<dbReference type="Pfam" id="PF00316">
    <property type="entry name" value="FBPase"/>
    <property type="match status" value="1"/>
</dbReference>
<evidence type="ECO:0000256" key="7">
    <source>
        <dbReference type="HAMAP-Rule" id="MF_01855"/>
    </source>
</evidence>
<dbReference type="InterPro" id="IPR044015">
    <property type="entry name" value="FBPase_C_dom"/>
</dbReference>
<evidence type="ECO:0000313" key="13">
    <source>
        <dbReference type="Proteomes" id="UP000198866"/>
    </source>
</evidence>
<dbReference type="PANTHER" id="PTHR11556:SF35">
    <property type="entry name" value="SEDOHEPTULOSE-1,7-BISPHOSPHATASE, CHLOROPLASTIC"/>
    <property type="match status" value="1"/>
</dbReference>
<dbReference type="GO" id="GO:0030388">
    <property type="term" value="P:fructose 1,6-bisphosphate metabolic process"/>
    <property type="evidence" value="ECO:0007669"/>
    <property type="project" value="TreeGrafter"/>
</dbReference>
<comment type="caution">
    <text evidence="7">Lacks conserved residue(s) required for the propagation of feature annotation.</text>
</comment>
<evidence type="ECO:0000256" key="2">
    <source>
        <dbReference type="ARBA" id="ARBA00010941"/>
    </source>
</evidence>
<dbReference type="GO" id="GO:0005986">
    <property type="term" value="P:sucrose biosynthetic process"/>
    <property type="evidence" value="ECO:0007669"/>
    <property type="project" value="TreeGrafter"/>
</dbReference>
<dbReference type="OrthoDB" id="9114587at2"/>
<gene>
    <name evidence="7" type="primary">fbp</name>
    <name evidence="12" type="ORF">SAMN05192539_101061</name>
</gene>
<feature type="region of interest" description="Disordered" evidence="9">
    <location>
        <begin position="1"/>
        <end position="25"/>
    </location>
</feature>
<comment type="similarity">
    <text evidence="2 7 8">Belongs to the FBPase class 1 family.</text>
</comment>
<dbReference type="Proteomes" id="UP000198866">
    <property type="component" value="Unassembled WGS sequence"/>
</dbReference>
<name>A0A1H6YNF7_9BURK</name>
<dbReference type="SUPFAM" id="SSF56655">
    <property type="entry name" value="Carbohydrate phosphatase"/>
    <property type="match status" value="1"/>
</dbReference>
<dbReference type="GO" id="GO:0006094">
    <property type="term" value="P:gluconeogenesis"/>
    <property type="evidence" value="ECO:0007669"/>
    <property type="project" value="UniProtKB-UniRule"/>
</dbReference>
<evidence type="ECO:0000259" key="10">
    <source>
        <dbReference type="Pfam" id="PF00316"/>
    </source>
</evidence>
<evidence type="ECO:0000256" key="6">
    <source>
        <dbReference type="ARBA" id="ARBA00024331"/>
    </source>
</evidence>
<evidence type="ECO:0000256" key="5">
    <source>
        <dbReference type="ARBA" id="ARBA00023277"/>
    </source>
</evidence>
<keyword evidence="13" id="KW-1185">Reference proteome</keyword>
<organism evidence="12 13">
    <name type="scientific">Paraburkholderia diazotrophica</name>
    <dbReference type="NCBI Taxonomy" id="667676"/>
    <lineage>
        <taxon>Bacteria</taxon>
        <taxon>Pseudomonadati</taxon>
        <taxon>Pseudomonadota</taxon>
        <taxon>Betaproteobacteria</taxon>
        <taxon>Burkholderiales</taxon>
        <taxon>Burkholderiaceae</taxon>
        <taxon>Paraburkholderia</taxon>
    </lineage>
</organism>
<dbReference type="InterPro" id="IPR028343">
    <property type="entry name" value="FBPtase"/>
</dbReference>
<comment type="pathway">
    <text evidence="6">Carbohydrate biosynthesis.</text>
</comment>
<keyword evidence="4 7" id="KW-0378">Hydrolase</keyword>
<comment type="subcellular location">
    <subcellularLocation>
        <location evidence="7">Cytoplasm</location>
    </subcellularLocation>
</comment>
<reference evidence="13" key="1">
    <citation type="submission" date="2016-10" db="EMBL/GenBank/DDBJ databases">
        <authorList>
            <person name="Varghese N."/>
            <person name="Submissions S."/>
        </authorList>
    </citation>
    <scope>NUCLEOTIDE SEQUENCE [LARGE SCALE GENOMIC DNA]</scope>
    <source>
        <strain evidence="13">LMG 26031</strain>
    </source>
</reference>
<feature type="binding site" evidence="7">
    <location>
        <position position="242"/>
    </location>
    <ligand>
        <name>substrate</name>
    </ligand>
</feature>
<dbReference type="HAMAP" id="MF_01855">
    <property type="entry name" value="FBPase_class1"/>
    <property type="match status" value="1"/>
</dbReference>
<dbReference type="InterPro" id="IPR033391">
    <property type="entry name" value="FBPase_N"/>
</dbReference>
<comment type="subunit">
    <text evidence="7">Homotetramer.</text>
</comment>
<comment type="catalytic activity">
    <reaction evidence="1 7">
        <text>beta-D-fructose 1,6-bisphosphate + H2O = beta-D-fructose 6-phosphate + phosphate</text>
        <dbReference type="Rhea" id="RHEA:11064"/>
        <dbReference type="ChEBI" id="CHEBI:15377"/>
        <dbReference type="ChEBI" id="CHEBI:32966"/>
        <dbReference type="ChEBI" id="CHEBI:43474"/>
        <dbReference type="ChEBI" id="CHEBI:57634"/>
        <dbReference type="EC" id="3.1.3.11"/>
    </reaction>
</comment>
<dbReference type="Gene3D" id="3.40.190.80">
    <property type="match status" value="1"/>
</dbReference>
<dbReference type="AlphaFoldDB" id="A0A1H6YNF7"/>
<dbReference type="GO" id="GO:0006000">
    <property type="term" value="P:fructose metabolic process"/>
    <property type="evidence" value="ECO:0007669"/>
    <property type="project" value="TreeGrafter"/>
</dbReference>
<evidence type="ECO:0000256" key="4">
    <source>
        <dbReference type="ARBA" id="ARBA00022801"/>
    </source>
</evidence>
<dbReference type="GO" id="GO:0005829">
    <property type="term" value="C:cytosol"/>
    <property type="evidence" value="ECO:0007669"/>
    <property type="project" value="TreeGrafter"/>
</dbReference>
<proteinExistence type="inferred from homology"/>
<dbReference type="RefSeq" id="WP_090866236.1">
    <property type="nucleotide sequence ID" value="NZ_FNYE01000010.1"/>
</dbReference>
<dbReference type="PRINTS" id="PR00115">
    <property type="entry name" value="F16BPHPHTASE"/>
</dbReference>
<dbReference type="Pfam" id="PF18913">
    <property type="entry name" value="FBPase_C"/>
    <property type="match status" value="1"/>
</dbReference>
<dbReference type="EC" id="3.1.3.11" evidence="7"/>
<feature type="domain" description="Fructose-1-6-bisphosphatase class 1 C-terminal" evidence="11">
    <location>
        <begin position="232"/>
        <end position="364"/>
    </location>
</feature>